<reference evidence="2 3" key="1">
    <citation type="journal article" date="2016" name="Nat. Commun.">
        <title>Thousands of microbial genomes shed light on interconnected biogeochemical processes in an aquifer system.</title>
        <authorList>
            <person name="Anantharaman K."/>
            <person name="Brown C.T."/>
            <person name="Hug L.A."/>
            <person name="Sharon I."/>
            <person name="Castelle C.J."/>
            <person name="Probst A.J."/>
            <person name="Thomas B.C."/>
            <person name="Singh A."/>
            <person name="Wilkins M.J."/>
            <person name="Karaoz U."/>
            <person name="Brodie E.L."/>
            <person name="Williams K.H."/>
            <person name="Hubbard S.S."/>
            <person name="Banfield J.F."/>
        </authorList>
    </citation>
    <scope>NUCLEOTIDE SEQUENCE [LARGE SCALE GENOMIC DNA]</scope>
</reference>
<evidence type="ECO:0000256" key="1">
    <source>
        <dbReference type="SAM" id="Coils"/>
    </source>
</evidence>
<dbReference type="Gene3D" id="1.10.287.1080">
    <property type="entry name" value="MazG-like"/>
    <property type="match status" value="1"/>
</dbReference>
<feature type="coiled-coil region" evidence="1">
    <location>
        <begin position="31"/>
        <end position="61"/>
    </location>
</feature>
<dbReference type="Proteomes" id="UP000177167">
    <property type="component" value="Unassembled WGS sequence"/>
</dbReference>
<dbReference type="SUPFAM" id="SSF101386">
    <property type="entry name" value="all-alpha NTP pyrophosphatases"/>
    <property type="match status" value="1"/>
</dbReference>
<keyword evidence="1" id="KW-0175">Coiled coil</keyword>
<protein>
    <recommendedName>
        <fullName evidence="4">Phosphoribosyl-ATP pyrophosphohydrolase</fullName>
    </recommendedName>
</protein>
<dbReference type="Pfam" id="PF01503">
    <property type="entry name" value="PRA-PH"/>
    <property type="match status" value="1"/>
</dbReference>
<evidence type="ECO:0000313" key="2">
    <source>
        <dbReference type="EMBL" id="OGN10135.1"/>
    </source>
</evidence>
<dbReference type="EMBL" id="MGJP01000015">
    <property type="protein sequence ID" value="OGN10135.1"/>
    <property type="molecule type" value="Genomic_DNA"/>
</dbReference>
<dbReference type="InterPro" id="IPR038735">
    <property type="entry name" value="MSMEG_1276-like_NTP-PPase_dom"/>
</dbReference>
<evidence type="ECO:0000313" key="3">
    <source>
        <dbReference type="Proteomes" id="UP000177167"/>
    </source>
</evidence>
<gene>
    <name evidence="2" type="ORF">A3J46_00520</name>
</gene>
<comment type="caution">
    <text evidence="2">The sequence shown here is derived from an EMBL/GenBank/DDBJ whole genome shotgun (WGS) entry which is preliminary data.</text>
</comment>
<proteinExistence type="predicted"/>
<accession>A0A1F8FAG7</accession>
<evidence type="ECO:0008006" key="4">
    <source>
        <dbReference type="Google" id="ProtNLM"/>
    </source>
</evidence>
<organism evidence="2 3">
    <name type="scientific">Candidatus Yanofskybacteria bacterium RIFCSPHIGHO2_02_FULL_41_11</name>
    <dbReference type="NCBI Taxonomy" id="1802675"/>
    <lineage>
        <taxon>Bacteria</taxon>
        <taxon>Candidatus Yanofskyibacteriota</taxon>
    </lineage>
</organism>
<sequence length="105" mass="12106">MVAEKLVRDLIPQIIRDSGTEPVFREYGSEEEYKRSLLAKLEEEVAELKAADTDEKRAEEIADVLEVVDAIAYVFGIKTEDIERIKTKKFRERGGFFCGYILKMD</sequence>
<dbReference type="CDD" id="cd11532">
    <property type="entry name" value="NTP-PPase_COG4997"/>
    <property type="match status" value="1"/>
</dbReference>
<name>A0A1F8FAG7_9BACT</name>
<dbReference type="InterPro" id="IPR021130">
    <property type="entry name" value="PRib-ATP_PPHydrolase-like"/>
</dbReference>
<dbReference type="AlphaFoldDB" id="A0A1F8FAG7"/>